<dbReference type="InterPro" id="IPR052185">
    <property type="entry name" value="IPC_Synthase-Related"/>
</dbReference>
<feature type="transmembrane region" description="Helical" evidence="5">
    <location>
        <begin position="214"/>
        <end position="235"/>
    </location>
</feature>
<dbReference type="SUPFAM" id="SSF48317">
    <property type="entry name" value="Acid phosphatase/Vanadium-dependent haloperoxidase"/>
    <property type="match status" value="1"/>
</dbReference>
<keyword evidence="8" id="KW-1185">Reference proteome</keyword>
<organism evidence="7 8">
    <name type="scientific">Ruegeria haliotis</name>
    <dbReference type="NCBI Taxonomy" id="2747601"/>
    <lineage>
        <taxon>Bacteria</taxon>
        <taxon>Pseudomonadati</taxon>
        <taxon>Pseudomonadota</taxon>
        <taxon>Alphaproteobacteria</taxon>
        <taxon>Rhodobacterales</taxon>
        <taxon>Roseobacteraceae</taxon>
        <taxon>Ruegeria</taxon>
    </lineage>
</organism>
<keyword evidence="4 5" id="KW-0472">Membrane</keyword>
<evidence type="ECO:0000259" key="6">
    <source>
        <dbReference type="Pfam" id="PF14378"/>
    </source>
</evidence>
<evidence type="ECO:0000256" key="1">
    <source>
        <dbReference type="ARBA" id="ARBA00004141"/>
    </source>
</evidence>
<keyword evidence="2 5" id="KW-0812">Transmembrane</keyword>
<dbReference type="PANTHER" id="PTHR31310">
    <property type="match status" value="1"/>
</dbReference>
<sequence>MVKYSFIFATLFIVCRFIYAAIRVRPDKPIQWIIQDTRSYLRRYVKLLDGTICFLSVGFLFTNFSCLKSLISTFQPFSWDPFLTQLDRTVHGGHHAWEILWPLFGHPQITTILNTAYHAWFVLIYVTLFVACYDKRDPRRGMVYLVAFALTFIIGGNVVATLLSSVGPVYYQHFGFGDTFVAQMQRLSDLDQISPVWALELQERLLIAFHDGEYIAGISAMPSMHVASSVIMALFAFTYSRWLGWAFTLYAVMIQIGSVHLAWHYAIDGYLGTAVALFCWWFAKVLTRRFYSASNAAESASRAT</sequence>
<dbReference type="Gene3D" id="1.20.144.10">
    <property type="entry name" value="Phosphatidic acid phosphatase type 2/haloperoxidase"/>
    <property type="match status" value="1"/>
</dbReference>
<feature type="transmembrane region" description="Helical" evidence="5">
    <location>
        <begin position="44"/>
        <end position="64"/>
    </location>
</feature>
<comment type="subcellular location">
    <subcellularLocation>
        <location evidence="1">Membrane</location>
        <topology evidence="1">Multi-pass membrane protein</topology>
    </subcellularLocation>
</comment>
<evidence type="ECO:0000256" key="2">
    <source>
        <dbReference type="ARBA" id="ARBA00022692"/>
    </source>
</evidence>
<dbReference type="Pfam" id="PF14378">
    <property type="entry name" value="PAP2_3"/>
    <property type="match status" value="1"/>
</dbReference>
<evidence type="ECO:0000313" key="7">
    <source>
        <dbReference type="EMBL" id="NVO54791.1"/>
    </source>
</evidence>
<proteinExistence type="predicted"/>
<keyword evidence="3 5" id="KW-1133">Transmembrane helix</keyword>
<reference evidence="7 8" key="1">
    <citation type="submission" date="2020-06" db="EMBL/GenBank/DDBJ databases">
        <authorList>
            <person name="Cao W.R."/>
        </authorList>
    </citation>
    <scope>NUCLEOTIDE SEQUENCE [LARGE SCALE GENOMIC DNA]</scope>
    <source>
        <strain evidence="7 8">B1Z28</strain>
    </source>
</reference>
<feature type="transmembrane region" description="Helical" evidence="5">
    <location>
        <begin position="143"/>
        <end position="163"/>
    </location>
</feature>
<dbReference type="Proteomes" id="UP000630805">
    <property type="component" value="Unassembled WGS sequence"/>
</dbReference>
<feature type="transmembrane region" description="Helical" evidence="5">
    <location>
        <begin position="6"/>
        <end position="24"/>
    </location>
</feature>
<name>A0ABX2PL10_9RHOB</name>
<evidence type="ECO:0000256" key="4">
    <source>
        <dbReference type="ARBA" id="ARBA00023136"/>
    </source>
</evidence>
<dbReference type="PANTHER" id="PTHR31310:SF7">
    <property type="entry name" value="PA-PHOSPHATASE RELATED-FAMILY PROTEIN DDB_G0268928"/>
    <property type="match status" value="1"/>
</dbReference>
<dbReference type="InterPro" id="IPR026841">
    <property type="entry name" value="Aur1/Ipt1"/>
</dbReference>
<dbReference type="EMBL" id="JABXWT010000001">
    <property type="protein sequence ID" value="NVO54791.1"/>
    <property type="molecule type" value="Genomic_DNA"/>
</dbReference>
<comment type="caution">
    <text evidence="7">The sequence shown here is derived from an EMBL/GenBank/DDBJ whole genome shotgun (WGS) entry which is preliminary data.</text>
</comment>
<evidence type="ECO:0000256" key="5">
    <source>
        <dbReference type="SAM" id="Phobius"/>
    </source>
</evidence>
<feature type="transmembrane region" description="Helical" evidence="5">
    <location>
        <begin position="269"/>
        <end position="286"/>
    </location>
</feature>
<feature type="domain" description="Inositolphosphotransferase Aur1/Ipt1" evidence="6">
    <location>
        <begin position="83"/>
        <end position="281"/>
    </location>
</feature>
<gene>
    <name evidence="7" type="ORF">HW561_03190</name>
</gene>
<accession>A0ABX2PL10</accession>
<feature type="transmembrane region" description="Helical" evidence="5">
    <location>
        <begin position="111"/>
        <end position="131"/>
    </location>
</feature>
<evidence type="ECO:0000313" key="8">
    <source>
        <dbReference type="Proteomes" id="UP000630805"/>
    </source>
</evidence>
<protein>
    <submittedName>
        <fullName evidence="7">Phosphatase PAP2 family protein</fullName>
    </submittedName>
</protein>
<evidence type="ECO:0000256" key="3">
    <source>
        <dbReference type="ARBA" id="ARBA00022989"/>
    </source>
</evidence>
<dbReference type="InterPro" id="IPR036938">
    <property type="entry name" value="PAP2/HPO_sf"/>
</dbReference>
<feature type="transmembrane region" description="Helical" evidence="5">
    <location>
        <begin position="242"/>
        <end position="263"/>
    </location>
</feature>